<dbReference type="Proteomes" id="UP000323426">
    <property type="component" value="Unassembled WGS sequence"/>
</dbReference>
<keyword evidence="3" id="KW-1185">Reference proteome</keyword>
<evidence type="ECO:0000313" key="3">
    <source>
        <dbReference type="Proteomes" id="UP000323426"/>
    </source>
</evidence>
<dbReference type="RefSeq" id="WP_150093499.1">
    <property type="nucleotide sequence ID" value="NZ_VWSF01000041.1"/>
</dbReference>
<name>A0A5M6CUJ3_9BACT</name>
<organism evidence="2 3">
    <name type="scientific">Adhaeribacter rhizoryzae</name>
    <dbReference type="NCBI Taxonomy" id="2607907"/>
    <lineage>
        <taxon>Bacteria</taxon>
        <taxon>Pseudomonadati</taxon>
        <taxon>Bacteroidota</taxon>
        <taxon>Cytophagia</taxon>
        <taxon>Cytophagales</taxon>
        <taxon>Hymenobacteraceae</taxon>
        <taxon>Adhaeribacter</taxon>
    </lineage>
</organism>
<sequence>MLKLIPVILLAFLCVSCSNVDCKGIAESRRSKYCNIVVREAPVSGRWFEIKGINPETKEESTYSDMETWYVQFYKNIQVGDTVVKKQGELEFFIHKKDTVLVYPYECEGKIYN</sequence>
<accession>A0A5M6CUJ3</accession>
<evidence type="ECO:0008006" key="4">
    <source>
        <dbReference type="Google" id="ProtNLM"/>
    </source>
</evidence>
<comment type="caution">
    <text evidence="2">The sequence shown here is derived from an EMBL/GenBank/DDBJ whole genome shotgun (WGS) entry which is preliminary data.</text>
</comment>
<dbReference type="AlphaFoldDB" id="A0A5M6CUJ3"/>
<reference evidence="2 3" key="1">
    <citation type="submission" date="2019-09" db="EMBL/GenBank/DDBJ databases">
        <title>Genome sequence and assembly of Adhaeribacter sp.</title>
        <authorList>
            <person name="Chhetri G."/>
        </authorList>
    </citation>
    <scope>NUCLEOTIDE SEQUENCE [LARGE SCALE GENOMIC DNA]</scope>
    <source>
        <strain evidence="2 3">DK36</strain>
    </source>
</reference>
<feature type="signal peptide" evidence="1">
    <location>
        <begin position="1"/>
        <end position="19"/>
    </location>
</feature>
<protein>
    <recommendedName>
        <fullName evidence="4">DUF3876 domain-containing protein</fullName>
    </recommendedName>
</protein>
<proteinExistence type="predicted"/>
<dbReference type="EMBL" id="VWSF01000041">
    <property type="protein sequence ID" value="KAA5538733.1"/>
    <property type="molecule type" value="Genomic_DNA"/>
</dbReference>
<feature type="chain" id="PRO_5024385813" description="DUF3876 domain-containing protein" evidence="1">
    <location>
        <begin position="20"/>
        <end position="113"/>
    </location>
</feature>
<gene>
    <name evidence="2" type="ORF">F0145_25665</name>
</gene>
<keyword evidence="1" id="KW-0732">Signal</keyword>
<evidence type="ECO:0000313" key="2">
    <source>
        <dbReference type="EMBL" id="KAA5538733.1"/>
    </source>
</evidence>
<evidence type="ECO:0000256" key="1">
    <source>
        <dbReference type="SAM" id="SignalP"/>
    </source>
</evidence>